<sequence length="109" mass="11199">MDRIPNEALVVRGGRNRPEDIQRGTGTHPSGITGISVECAVGLSVAELAAAIPHSQVGVTTVADVRSLGGDVIRTSGRSSNHATLTGLTPEQVSLLLTPTIPNPAQQPS</sequence>
<proteinExistence type="predicted"/>
<name>A0ACD5GQ01_9CYAN</name>
<evidence type="ECO:0000313" key="2">
    <source>
        <dbReference type="Proteomes" id="UP000095472"/>
    </source>
</evidence>
<gene>
    <name evidence="1" type="ORF">BH720_023280</name>
</gene>
<protein>
    <submittedName>
        <fullName evidence="1">Flavoredoxin</fullName>
    </submittedName>
</protein>
<dbReference type="EMBL" id="CP182909">
    <property type="protein sequence ID" value="XPM62574.1"/>
    <property type="molecule type" value="Genomic_DNA"/>
</dbReference>
<keyword evidence="2" id="KW-1185">Reference proteome</keyword>
<dbReference type="Proteomes" id="UP000095472">
    <property type="component" value="Chromosome"/>
</dbReference>
<organism evidence="1 2">
    <name type="scientific">Desertifilum tharense IPPAS B-1220</name>
    <dbReference type="NCBI Taxonomy" id="1781255"/>
    <lineage>
        <taxon>Bacteria</taxon>
        <taxon>Bacillati</taxon>
        <taxon>Cyanobacteriota</taxon>
        <taxon>Cyanophyceae</taxon>
        <taxon>Desertifilales</taxon>
        <taxon>Desertifilaceae</taxon>
        <taxon>Desertifilum</taxon>
    </lineage>
</organism>
<evidence type="ECO:0000313" key="1">
    <source>
        <dbReference type="EMBL" id="XPM62574.1"/>
    </source>
</evidence>
<reference evidence="1 2" key="1">
    <citation type="journal article" date="2016" name="Genome Announc.">
        <title>Draft Genome Sequence of the Thermotolerant Cyanobacterium Desertifilum sp. IPPAS B-1220.</title>
        <authorList>
            <person name="Mironov K.S."/>
            <person name="Sinetova M.A."/>
            <person name="Bolatkhan K."/>
            <person name="Zayadan B.K."/>
            <person name="Ustinova V.V."/>
            <person name="Kupriyanova E.V."/>
            <person name="Skrypnik A.N."/>
            <person name="Gogoleva N.E."/>
            <person name="Gogolev Y.V."/>
            <person name="Los D.A."/>
        </authorList>
    </citation>
    <scope>NUCLEOTIDE SEQUENCE [LARGE SCALE GENOMIC DNA]</scope>
    <source>
        <strain evidence="1 2">IPPAS B-1220</strain>
    </source>
</reference>
<accession>A0ACD5GQ01</accession>